<dbReference type="GO" id="GO:0016757">
    <property type="term" value="F:glycosyltransferase activity"/>
    <property type="evidence" value="ECO:0007669"/>
    <property type="project" value="UniProtKB-KW"/>
</dbReference>
<evidence type="ECO:0000256" key="1">
    <source>
        <dbReference type="SAM" id="MobiDB-lite"/>
    </source>
</evidence>
<feature type="region of interest" description="Disordered" evidence="1">
    <location>
        <begin position="115"/>
        <end position="142"/>
    </location>
</feature>
<feature type="region of interest" description="Disordered" evidence="1">
    <location>
        <begin position="202"/>
        <end position="354"/>
    </location>
</feature>
<feature type="compositionally biased region" description="Basic and acidic residues" evidence="1">
    <location>
        <begin position="265"/>
        <end position="275"/>
    </location>
</feature>
<gene>
    <name evidence="2" type="ORF">FCC1311_047962</name>
</gene>
<dbReference type="EMBL" id="BEYU01000044">
    <property type="protein sequence ID" value="GBG28574.1"/>
    <property type="molecule type" value="Genomic_DNA"/>
</dbReference>
<feature type="compositionally biased region" description="Basic and acidic residues" evidence="1">
    <location>
        <begin position="323"/>
        <end position="334"/>
    </location>
</feature>
<accession>A0A2R5GL23</accession>
<dbReference type="InterPro" id="IPR029044">
    <property type="entry name" value="Nucleotide-diphossugar_trans"/>
</dbReference>
<dbReference type="PANTHER" id="PTHR34496">
    <property type="entry name" value="GLCNAC TRANSFERASE-RELATED"/>
    <property type="match status" value="1"/>
</dbReference>
<evidence type="ECO:0000313" key="2">
    <source>
        <dbReference type="EMBL" id="GBG28574.1"/>
    </source>
</evidence>
<organism evidence="2 3">
    <name type="scientific">Hondaea fermentalgiana</name>
    <dbReference type="NCBI Taxonomy" id="2315210"/>
    <lineage>
        <taxon>Eukaryota</taxon>
        <taxon>Sar</taxon>
        <taxon>Stramenopiles</taxon>
        <taxon>Bigyra</taxon>
        <taxon>Labyrinthulomycetes</taxon>
        <taxon>Thraustochytrida</taxon>
        <taxon>Thraustochytriidae</taxon>
        <taxon>Hondaea</taxon>
    </lineage>
</organism>
<feature type="region of interest" description="Disordered" evidence="1">
    <location>
        <begin position="157"/>
        <end position="184"/>
    </location>
</feature>
<dbReference type="AlphaFoldDB" id="A0A2R5GL23"/>
<dbReference type="InParanoid" id="A0A2R5GL23"/>
<dbReference type="InterPro" id="IPR021067">
    <property type="entry name" value="Glycosyltransferase"/>
</dbReference>
<dbReference type="Pfam" id="PF11397">
    <property type="entry name" value="GlcNAc"/>
    <property type="match status" value="1"/>
</dbReference>
<keyword evidence="2" id="KW-0808">Transferase</keyword>
<dbReference type="OrthoDB" id="76265at2759"/>
<feature type="compositionally biased region" description="Basic and acidic residues" evidence="1">
    <location>
        <begin position="246"/>
        <end position="255"/>
    </location>
</feature>
<protein>
    <submittedName>
        <fullName evidence="2">Skp1-protein-hydroxyproline N-acetylglucosaminyltransferase</fullName>
    </submittedName>
</protein>
<feature type="compositionally biased region" description="Acidic residues" evidence="1">
    <location>
        <begin position="279"/>
        <end position="322"/>
    </location>
</feature>
<dbReference type="Proteomes" id="UP000241890">
    <property type="component" value="Unassembled WGS sequence"/>
</dbReference>
<sequence>MASNLCSFMFGRGDSAGDDASSVQAIGTKRHLAKSCRFYGPADGYLLGCVQDCIGFARLAPALHACAADVACSGVTYVPWEQEQRRFELRGGKMPVGPRMTPDGQVSFVVETCEDGRPGWNPDAPPKPIKSSQRAKRLSQDLSAGLADAAGGAVAAANADQGAKNRRKSGLRQVNPNDAQPNHVEGGSALAALEARLEEEAGAVRSDLTPGGENQEEEEEEEEEDASFDKDAVEDAEIRDDDVEKEDEKHVKDADATGAAVASPRDIDSGNDKGRAQGTEDDDDHGNAENVEDEEEDDEEDEEEDEDEEEEERNEEDEGEKDDDSKVETPEPHVEVQGPASDPFKEPFGDALGPHVIAERPEDSADFEVKLWTPPGVDLDDDAAVDAVGSYEDGKPTIFVGIASYRDSMCGDTLERALHWATYPERLRFGVAEQNAPIDEHCFHVKRPCAEDPEQLLCKYRANIRIHKVSALEARGPTFGRFRADSLYRGEYYALQVDAHMYFVKGWDEDMVSQFESTGNEYAVLSTYPSDAVRQNFDEETAKSLSKTTPAICDSRFIGERQMTKHNAAQEFYPPHDIPTPILQIWWAAGVSFSRGHRILRVPYDCCLPMVFDGEETSMAFRAWTHGYDFYTFHHSAVFHPYNRKNRPPLYWENQKVDGSARARDLVMSERRLRKIYGLETKGPYFDKDIERFGLGKRRPLVKFWKVFGVDFRKNRIRNQCRPATSGAIHRVLTPFLRPDGKGIDYTKVRDDMNFVKAGKRQRKDRDK</sequence>
<feature type="compositionally biased region" description="Acidic residues" evidence="1">
    <location>
        <begin position="214"/>
        <end position="226"/>
    </location>
</feature>
<dbReference type="Gene3D" id="3.90.550.10">
    <property type="entry name" value="Spore Coat Polysaccharide Biosynthesis Protein SpsA, Chain A"/>
    <property type="match status" value="1"/>
</dbReference>
<evidence type="ECO:0000313" key="3">
    <source>
        <dbReference type="Proteomes" id="UP000241890"/>
    </source>
</evidence>
<keyword evidence="3" id="KW-1185">Reference proteome</keyword>
<reference evidence="2 3" key="1">
    <citation type="submission" date="2017-12" db="EMBL/GenBank/DDBJ databases">
        <title>Sequencing, de novo assembly and annotation of complete genome of a new Thraustochytrid species, strain FCC1311.</title>
        <authorList>
            <person name="Sedici K."/>
            <person name="Godart F."/>
            <person name="Aiese Cigliano R."/>
            <person name="Sanseverino W."/>
            <person name="Barakat M."/>
            <person name="Ortet P."/>
            <person name="Marechal E."/>
            <person name="Cagnac O."/>
            <person name="Amato A."/>
        </authorList>
    </citation>
    <scope>NUCLEOTIDE SEQUENCE [LARGE SCALE GENOMIC DNA]</scope>
</reference>
<dbReference type="SUPFAM" id="SSF53448">
    <property type="entry name" value="Nucleotide-diphospho-sugar transferases"/>
    <property type="match status" value="1"/>
</dbReference>
<name>A0A2R5GL23_9STRA</name>
<keyword evidence="2" id="KW-0328">Glycosyltransferase</keyword>
<comment type="caution">
    <text evidence="2">The sequence shown here is derived from an EMBL/GenBank/DDBJ whole genome shotgun (WGS) entry which is preliminary data.</text>
</comment>
<dbReference type="PANTHER" id="PTHR34496:SF6">
    <property type="entry name" value="GLYCOSYLTRANSFERASE 2-LIKE DOMAIN-CONTAINING PROTEIN"/>
    <property type="match status" value="1"/>
</dbReference>
<feature type="compositionally biased region" description="Acidic residues" evidence="1">
    <location>
        <begin position="234"/>
        <end position="245"/>
    </location>
</feature>
<proteinExistence type="predicted"/>